<keyword evidence="2" id="KW-1185">Reference proteome</keyword>
<evidence type="ECO:0000313" key="1">
    <source>
        <dbReference type="EnsemblPlants" id="TuG1812G0400001110.01.T01"/>
    </source>
</evidence>
<reference evidence="2" key="1">
    <citation type="journal article" date="2013" name="Nature">
        <title>Draft genome of the wheat A-genome progenitor Triticum urartu.</title>
        <authorList>
            <person name="Ling H.Q."/>
            <person name="Zhao S."/>
            <person name="Liu D."/>
            <person name="Wang J."/>
            <person name="Sun H."/>
            <person name="Zhang C."/>
            <person name="Fan H."/>
            <person name="Li D."/>
            <person name="Dong L."/>
            <person name="Tao Y."/>
            <person name="Gao C."/>
            <person name="Wu H."/>
            <person name="Li Y."/>
            <person name="Cui Y."/>
            <person name="Guo X."/>
            <person name="Zheng S."/>
            <person name="Wang B."/>
            <person name="Yu K."/>
            <person name="Liang Q."/>
            <person name="Yang W."/>
            <person name="Lou X."/>
            <person name="Chen J."/>
            <person name="Feng M."/>
            <person name="Jian J."/>
            <person name="Zhang X."/>
            <person name="Luo G."/>
            <person name="Jiang Y."/>
            <person name="Liu J."/>
            <person name="Wang Z."/>
            <person name="Sha Y."/>
            <person name="Zhang B."/>
            <person name="Wu H."/>
            <person name="Tang D."/>
            <person name="Shen Q."/>
            <person name="Xue P."/>
            <person name="Zou S."/>
            <person name="Wang X."/>
            <person name="Liu X."/>
            <person name="Wang F."/>
            <person name="Yang Y."/>
            <person name="An X."/>
            <person name="Dong Z."/>
            <person name="Zhang K."/>
            <person name="Zhang X."/>
            <person name="Luo M.C."/>
            <person name="Dvorak J."/>
            <person name="Tong Y."/>
            <person name="Wang J."/>
            <person name="Yang H."/>
            <person name="Li Z."/>
            <person name="Wang D."/>
            <person name="Zhang A."/>
            <person name="Wang J."/>
        </authorList>
    </citation>
    <scope>NUCLEOTIDE SEQUENCE</scope>
    <source>
        <strain evidence="2">cv. G1812</strain>
    </source>
</reference>
<accession>A0A8R7Q2Z4</accession>
<name>A0A8R7Q2Z4_TRIUA</name>
<evidence type="ECO:0000313" key="2">
    <source>
        <dbReference type="Proteomes" id="UP000015106"/>
    </source>
</evidence>
<reference evidence="1" key="2">
    <citation type="submission" date="2018-03" db="EMBL/GenBank/DDBJ databases">
        <title>The Triticum urartu genome reveals the dynamic nature of wheat genome evolution.</title>
        <authorList>
            <person name="Ling H."/>
            <person name="Ma B."/>
            <person name="Shi X."/>
            <person name="Liu H."/>
            <person name="Dong L."/>
            <person name="Sun H."/>
            <person name="Cao Y."/>
            <person name="Gao Q."/>
            <person name="Zheng S."/>
            <person name="Li Y."/>
            <person name="Yu Y."/>
            <person name="Du H."/>
            <person name="Qi M."/>
            <person name="Li Y."/>
            <person name="Yu H."/>
            <person name="Cui Y."/>
            <person name="Wang N."/>
            <person name="Chen C."/>
            <person name="Wu H."/>
            <person name="Zhao Y."/>
            <person name="Zhang J."/>
            <person name="Li Y."/>
            <person name="Zhou W."/>
            <person name="Zhang B."/>
            <person name="Hu W."/>
            <person name="Eijk M."/>
            <person name="Tang J."/>
            <person name="Witsenboer H."/>
            <person name="Zhao S."/>
            <person name="Li Z."/>
            <person name="Zhang A."/>
            <person name="Wang D."/>
            <person name="Liang C."/>
        </authorList>
    </citation>
    <scope>NUCLEOTIDE SEQUENCE [LARGE SCALE GENOMIC DNA]</scope>
    <source>
        <strain evidence="1">cv. G1812</strain>
    </source>
</reference>
<dbReference type="EnsemblPlants" id="TuG1812G0400001110.01.T01">
    <property type="protein sequence ID" value="TuG1812G0400001110.01.T01"/>
    <property type="gene ID" value="TuG1812G0400001110.01"/>
</dbReference>
<proteinExistence type="predicted"/>
<dbReference type="AlphaFoldDB" id="A0A8R7Q2Z4"/>
<protein>
    <submittedName>
        <fullName evidence="1">Uncharacterized protein</fullName>
    </submittedName>
</protein>
<reference evidence="1" key="3">
    <citation type="submission" date="2022-06" db="UniProtKB">
        <authorList>
            <consortium name="EnsemblPlants"/>
        </authorList>
    </citation>
    <scope>IDENTIFICATION</scope>
</reference>
<sequence>MQICMLDVQPHQLFGFLHRICILSRLSILKRKLKYAPCGFTSRYVPSIKVSGLELDPAYPVFPAILDCM</sequence>
<organism evidence="1 2">
    <name type="scientific">Triticum urartu</name>
    <name type="common">Red wild einkorn</name>
    <name type="synonym">Crithodium urartu</name>
    <dbReference type="NCBI Taxonomy" id="4572"/>
    <lineage>
        <taxon>Eukaryota</taxon>
        <taxon>Viridiplantae</taxon>
        <taxon>Streptophyta</taxon>
        <taxon>Embryophyta</taxon>
        <taxon>Tracheophyta</taxon>
        <taxon>Spermatophyta</taxon>
        <taxon>Magnoliopsida</taxon>
        <taxon>Liliopsida</taxon>
        <taxon>Poales</taxon>
        <taxon>Poaceae</taxon>
        <taxon>BOP clade</taxon>
        <taxon>Pooideae</taxon>
        <taxon>Triticodae</taxon>
        <taxon>Triticeae</taxon>
        <taxon>Triticinae</taxon>
        <taxon>Triticum</taxon>
    </lineage>
</organism>
<dbReference type="Gramene" id="TuG1812G0400001110.01.T01">
    <property type="protein sequence ID" value="TuG1812G0400001110.01.T01"/>
    <property type="gene ID" value="TuG1812G0400001110.01"/>
</dbReference>
<dbReference type="Proteomes" id="UP000015106">
    <property type="component" value="Chromosome 4"/>
</dbReference>